<gene>
    <name evidence="5" type="ORF">DY218_21235</name>
</gene>
<keyword evidence="6" id="KW-1185">Reference proteome</keyword>
<dbReference type="PROSITE" id="PS50977">
    <property type="entry name" value="HTH_TETR_2"/>
    <property type="match status" value="1"/>
</dbReference>
<dbReference type="Gene3D" id="1.10.10.60">
    <property type="entry name" value="Homeodomain-like"/>
    <property type="match status" value="1"/>
</dbReference>
<dbReference type="PANTHER" id="PTHR30055:SF235">
    <property type="entry name" value="TRANSCRIPTIONAL REGULATORY PROTEIN"/>
    <property type="match status" value="1"/>
</dbReference>
<evidence type="ECO:0000259" key="4">
    <source>
        <dbReference type="PROSITE" id="PS50977"/>
    </source>
</evidence>
<dbReference type="RefSeq" id="WP_128557681.1">
    <property type="nucleotide sequence ID" value="NZ_QUAK01000115.1"/>
</dbReference>
<dbReference type="InterPro" id="IPR001647">
    <property type="entry name" value="HTH_TetR"/>
</dbReference>
<evidence type="ECO:0000313" key="6">
    <source>
        <dbReference type="Proteomes" id="UP000263094"/>
    </source>
</evidence>
<dbReference type="InterPro" id="IPR050109">
    <property type="entry name" value="HTH-type_TetR-like_transc_reg"/>
</dbReference>
<feature type="region of interest" description="Disordered" evidence="3">
    <location>
        <begin position="1"/>
        <end position="21"/>
    </location>
</feature>
<dbReference type="PANTHER" id="PTHR30055">
    <property type="entry name" value="HTH-TYPE TRANSCRIPTIONAL REGULATOR RUTR"/>
    <property type="match status" value="1"/>
</dbReference>
<dbReference type="InterPro" id="IPR036271">
    <property type="entry name" value="Tet_transcr_reg_TetR-rel_C_sf"/>
</dbReference>
<dbReference type="InterPro" id="IPR009057">
    <property type="entry name" value="Homeodomain-like_sf"/>
</dbReference>
<dbReference type="Pfam" id="PF17920">
    <property type="entry name" value="TetR_C_16"/>
    <property type="match status" value="1"/>
</dbReference>
<dbReference type="GO" id="GO:0003700">
    <property type="term" value="F:DNA-binding transcription factor activity"/>
    <property type="evidence" value="ECO:0007669"/>
    <property type="project" value="TreeGrafter"/>
</dbReference>
<evidence type="ECO:0000313" key="5">
    <source>
        <dbReference type="EMBL" id="RFU84717.1"/>
    </source>
</evidence>
<organism evidence="5 6">
    <name type="scientific">Streptomyces triticagri</name>
    <dbReference type="NCBI Taxonomy" id="2293568"/>
    <lineage>
        <taxon>Bacteria</taxon>
        <taxon>Bacillati</taxon>
        <taxon>Actinomycetota</taxon>
        <taxon>Actinomycetes</taxon>
        <taxon>Kitasatosporales</taxon>
        <taxon>Streptomycetaceae</taxon>
        <taxon>Streptomyces</taxon>
    </lineage>
</organism>
<evidence type="ECO:0000256" key="2">
    <source>
        <dbReference type="PROSITE-ProRule" id="PRU00335"/>
    </source>
</evidence>
<accession>A0A372M331</accession>
<dbReference type="Proteomes" id="UP000263094">
    <property type="component" value="Unassembled WGS sequence"/>
</dbReference>
<comment type="caution">
    <text evidence="5">The sequence shown here is derived from an EMBL/GenBank/DDBJ whole genome shotgun (WGS) entry which is preliminary data.</text>
</comment>
<dbReference type="Gene3D" id="1.10.357.10">
    <property type="entry name" value="Tetracycline Repressor, domain 2"/>
    <property type="match status" value="1"/>
</dbReference>
<proteinExistence type="predicted"/>
<dbReference type="OrthoDB" id="3210235at2"/>
<name>A0A372M331_9ACTN</name>
<evidence type="ECO:0000256" key="1">
    <source>
        <dbReference type="ARBA" id="ARBA00023125"/>
    </source>
</evidence>
<dbReference type="GO" id="GO:0000976">
    <property type="term" value="F:transcription cis-regulatory region binding"/>
    <property type="evidence" value="ECO:0007669"/>
    <property type="project" value="TreeGrafter"/>
</dbReference>
<protein>
    <submittedName>
        <fullName evidence="5">TetR/AcrR family transcriptional regulator</fullName>
    </submittedName>
</protein>
<dbReference type="PRINTS" id="PR00455">
    <property type="entry name" value="HTHTETR"/>
</dbReference>
<feature type="domain" description="HTH tetR-type" evidence="4">
    <location>
        <begin position="19"/>
        <end position="79"/>
    </location>
</feature>
<dbReference type="AlphaFoldDB" id="A0A372M331"/>
<dbReference type="InterPro" id="IPR041678">
    <property type="entry name" value="TetR_C_16"/>
</dbReference>
<evidence type="ECO:0000256" key="3">
    <source>
        <dbReference type="SAM" id="MobiDB-lite"/>
    </source>
</evidence>
<dbReference type="Pfam" id="PF00440">
    <property type="entry name" value="TetR_N"/>
    <property type="match status" value="1"/>
</dbReference>
<dbReference type="SUPFAM" id="SSF48498">
    <property type="entry name" value="Tetracyclin repressor-like, C-terminal domain"/>
    <property type="match status" value="1"/>
</dbReference>
<sequence length="210" mass="22849">MTPRPESTTRRPGRRPGPARSREDILRAAQSVFAARGYEGSTVREIARRADVDAALVHYFFGSKRGVFAAAVSDALRPAELAPAVLHGDPDGLAERMLRRFLTRWESPEQRRPMLAIIRSAVSNEVAAAQLSEFITDEVLGLLVGSVPADHAPVRATMVGSQLIGLIMVRYIVKVEPLASVDTETLVRLTAPAIQRYLTTDAPSGRSPDP</sequence>
<dbReference type="SUPFAM" id="SSF46689">
    <property type="entry name" value="Homeodomain-like"/>
    <property type="match status" value="1"/>
</dbReference>
<dbReference type="EMBL" id="QUAK01000115">
    <property type="protein sequence ID" value="RFU84717.1"/>
    <property type="molecule type" value="Genomic_DNA"/>
</dbReference>
<reference evidence="5 6" key="1">
    <citation type="submission" date="2018-08" db="EMBL/GenBank/DDBJ databases">
        <title>Isolation, diversity and antifungal activity of Actinobacteria from wheat.</title>
        <authorList>
            <person name="Han C."/>
        </authorList>
    </citation>
    <scope>NUCLEOTIDE SEQUENCE [LARGE SCALE GENOMIC DNA]</scope>
    <source>
        <strain evidence="5 6">NEAU-YY421</strain>
    </source>
</reference>
<feature type="DNA-binding region" description="H-T-H motif" evidence="2">
    <location>
        <begin position="42"/>
        <end position="61"/>
    </location>
</feature>
<keyword evidence="1 2" id="KW-0238">DNA-binding</keyword>